<evidence type="ECO:0000259" key="2">
    <source>
        <dbReference type="PROSITE" id="PS51084"/>
    </source>
</evidence>
<dbReference type="EMBL" id="JACIDS010000001">
    <property type="protein sequence ID" value="MBB3929986.1"/>
    <property type="molecule type" value="Genomic_DNA"/>
</dbReference>
<dbReference type="PROSITE" id="PS51084">
    <property type="entry name" value="HIT_2"/>
    <property type="match status" value="1"/>
</dbReference>
<sequence>MTAEFVLAERIAAESVALADLPLCHVRLMDDSRYPWLLLLPRRPGLVEWTELAPEDLATLSLEIAEACNALRAVASFEKLNIGALGNIVRQMHVHIIGRSVGDAAWPDPVWGRGQRQPYAPAERDRLSADLIAQLARRA</sequence>
<comment type="caution">
    <text evidence="3">The sequence shown here is derived from an EMBL/GenBank/DDBJ whole genome shotgun (WGS) entry which is preliminary data.</text>
</comment>
<keyword evidence="4" id="KW-1185">Reference proteome</keyword>
<dbReference type="InterPro" id="IPR036265">
    <property type="entry name" value="HIT-like_sf"/>
</dbReference>
<evidence type="ECO:0000256" key="1">
    <source>
        <dbReference type="PROSITE-ProRule" id="PRU00464"/>
    </source>
</evidence>
<reference evidence="3 4" key="1">
    <citation type="submission" date="2020-08" db="EMBL/GenBank/DDBJ databases">
        <title>Genomic Encyclopedia of Type Strains, Phase IV (KMG-IV): sequencing the most valuable type-strain genomes for metagenomic binning, comparative biology and taxonomic classification.</title>
        <authorList>
            <person name="Goeker M."/>
        </authorList>
    </citation>
    <scope>NUCLEOTIDE SEQUENCE [LARGE SCALE GENOMIC DNA]</scope>
    <source>
        <strain evidence="3 4">DSM 25966</strain>
    </source>
</reference>
<dbReference type="InterPro" id="IPR026026">
    <property type="entry name" value="HIT_Hint"/>
</dbReference>
<dbReference type="AlphaFoldDB" id="A0A840ANJ5"/>
<proteinExistence type="predicted"/>
<accession>A0A840ANJ5</accession>
<organism evidence="3 4">
    <name type="scientific">Kaistia hirudinis</name>
    <dbReference type="NCBI Taxonomy" id="1293440"/>
    <lineage>
        <taxon>Bacteria</taxon>
        <taxon>Pseudomonadati</taxon>
        <taxon>Pseudomonadota</taxon>
        <taxon>Alphaproteobacteria</taxon>
        <taxon>Hyphomicrobiales</taxon>
        <taxon>Kaistiaceae</taxon>
        <taxon>Kaistia</taxon>
    </lineage>
</organism>
<dbReference type="PIRSF" id="PIRSF000714">
    <property type="entry name" value="HIT"/>
    <property type="match status" value="1"/>
</dbReference>
<gene>
    <name evidence="3" type="ORF">GGR25_001005</name>
</gene>
<dbReference type="GO" id="GO:0016787">
    <property type="term" value="F:hydrolase activity"/>
    <property type="evidence" value="ECO:0007669"/>
    <property type="project" value="UniProtKB-KW"/>
</dbReference>
<protein>
    <submittedName>
        <fullName evidence="3">Diadenosine tetraphosphate (Ap4A) HIT family hydrolase</fullName>
    </submittedName>
</protein>
<evidence type="ECO:0000313" key="4">
    <source>
        <dbReference type="Proteomes" id="UP000553963"/>
    </source>
</evidence>
<comment type="caution">
    <text evidence="1">Lacks conserved residue(s) required for the propagation of feature annotation.</text>
</comment>
<dbReference type="Gene3D" id="3.30.428.10">
    <property type="entry name" value="HIT-like"/>
    <property type="match status" value="1"/>
</dbReference>
<dbReference type="InterPro" id="IPR011146">
    <property type="entry name" value="HIT-like"/>
</dbReference>
<dbReference type="SUPFAM" id="SSF54197">
    <property type="entry name" value="HIT-like"/>
    <property type="match status" value="1"/>
</dbReference>
<evidence type="ECO:0000313" key="3">
    <source>
        <dbReference type="EMBL" id="MBB3929986.1"/>
    </source>
</evidence>
<dbReference type="Pfam" id="PF01230">
    <property type="entry name" value="HIT"/>
    <property type="match status" value="1"/>
</dbReference>
<name>A0A840ANJ5_9HYPH</name>
<keyword evidence="3" id="KW-0378">Hydrolase</keyword>
<dbReference type="Proteomes" id="UP000553963">
    <property type="component" value="Unassembled WGS sequence"/>
</dbReference>
<dbReference type="RefSeq" id="WP_183397589.1">
    <property type="nucleotide sequence ID" value="NZ_JACIDS010000001.1"/>
</dbReference>
<feature type="domain" description="HIT" evidence="2">
    <location>
        <begin position="37"/>
        <end position="106"/>
    </location>
</feature>